<keyword evidence="3" id="KW-0804">Transcription</keyword>
<evidence type="ECO:0000256" key="2">
    <source>
        <dbReference type="ARBA" id="ARBA00023125"/>
    </source>
</evidence>
<dbReference type="GO" id="GO:0045892">
    <property type="term" value="P:negative regulation of DNA-templated transcription"/>
    <property type="evidence" value="ECO:0007669"/>
    <property type="project" value="TreeGrafter"/>
</dbReference>
<dbReference type="InterPro" id="IPR050679">
    <property type="entry name" value="Bact_HTH_transcr_reg"/>
</dbReference>
<proteinExistence type="predicted"/>
<dbReference type="Pfam" id="PF00392">
    <property type="entry name" value="GntR"/>
    <property type="match status" value="1"/>
</dbReference>
<name>A0A699TMA0_TANCI</name>
<dbReference type="InterPro" id="IPR028978">
    <property type="entry name" value="Chorismate_lyase_/UTRA_dom_sf"/>
</dbReference>
<keyword evidence="1" id="KW-0805">Transcription regulation</keyword>
<protein>
    <recommendedName>
        <fullName evidence="4">HTH gntR-type domain-containing protein</fullName>
    </recommendedName>
</protein>
<evidence type="ECO:0000256" key="1">
    <source>
        <dbReference type="ARBA" id="ARBA00023015"/>
    </source>
</evidence>
<dbReference type="GO" id="GO:0003677">
    <property type="term" value="F:DNA binding"/>
    <property type="evidence" value="ECO:0007669"/>
    <property type="project" value="UniProtKB-KW"/>
</dbReference>
<feature type="domain" description="HTH gntR-type" evidence="4">
    <location>
        <begin position="72"/>
        <end position="110"/>
    </location>
</feature>
<evidence type="ECO:0000256" key="3">
    <source>
        <dbReference type="ARBA" id="ARBA00023163"/>
    </source>
</evidence>
<reference evidence="5" key="1">
    <citation type="journal article" date="2019" name="Sci. Rep.">
        <title>Draft genome of Tanacetum cinerariifolium, the natural source of mosquito coil.</title>
        <authorList>
            <person name="Yamashiro T."/>
            <person name="Shiraishi A."/>
            <person name="Satake H."/>
            <person name="Nakayama K."/>
        </authorList>
    </citation>
    <scope>NUCLEOTIDE SEQUENCE</scope>
</reference>
<accession>A0A699TMA0</accession>
<dbReference type="InterPro" id="IPR000524">
    <property type="entry name" value="Tscrpt_reg_HTH_GntR"/>
</dbReference>
<dbReference type="Gene3D" id="3.40.1410.10">
    <property type="entry name" value="Chorismate lyase-like"/>
    <property type="match status" value="1"/>
</dbReference>
<dbReference type="PANTHER" id="PTHR44846:SF1">
    <property type="entry name" value="MANNOSYL-D-GLYCERATE TRANSPORT_METABOLISM SYSTEM REPRESSOR MNGR-RELATED"/>
    <property type="match status" value="1"/>
</dbReference>
<dbReference type="SUPFAM" id="SSF64288">
    <property type="entry name" value="Chorismate lyase-like"/>
    <property type="match status" value="1"/>
</dbReference>
<evidence type="ECO:0000259" key="4">
    <source>
        <dbReference type="Pfam" id="PF00392"/>
    </source>
</evidence>
<feature type="non-terminal residue" evidence="5">
    <location>
        <position position="1"/>
    </location>
</feature>
<dbReference type="PANTHER" id="PTHR44846">
    <property type="entry name" value="MANNOSYL-D-GLYCERATE TRANSPORT/METABOLISM SYSTEM REPRESSOR MNGR-RELATED"/>
    <property type="match status" value="1"/>
</dbReference>
<gene>
    <name evidence="5" type="ORF">Tci_882257</name>
</gene>
<sequence length="177" mass="19600">ALSEKTWRISAVPNMSRNSAESKTVVDMEKVSNVVIGRTYLICPYIIITPCPDTLSTRCGESSMEGINQTRYAAVADDLMEGISSGRYPVGSLLPTEFELCELYAVSRHTQVRPVQLNAELATRLNAAAGSLGLNIIRQYRDDQGALIAVSETVYPDDRFTLVMQMKRERRASIHDA</sequence>
<organism evidence="5">
    <name type="scientific">Tanacetum cinerariifolium</name>
    <name type="common">Dalmatian daisy</name>
    <name type="synonym">Chrysanthemum cinerariifolium</name>
    <dbReference type="NCBI Taxonomy" id="118510"/>
    <lineage>
        <taxon>Eukaryota</taxon>
        <taxon>Viridiplantae</taxon>
        <taxon>Streptophyta</taxon>
        <taxon>Embryophyta</taxon>
        <taxon>Tracheophyta</taxon>
        <taxon>Spermatophyta</taxon>
        <taxon>Magnoliopsida</taxon>
        <taxon>eudicotyledons</taxon>
        <taxon>Gunneridae</taxon>
        <taxon>Pentapetalae</taxon>
        <taxon>asterids</taxon>
        <taxon>campanulids</taxon>
        <taxon>Asterales</taxon>
        <taxon>Asteraceae</taxon>
        <taxon>Asteroideae</taxon>
        <taxon>Anthemideae</taxon>
        <taxon>Anthemidinae</taxon>
        <taxon>Tanacetum</taxon>
    </lineage>
</organism>
<dbReference type="AlphaFoldDB" id="A0A699TMA0"/>
<keyword evidence="2" id="KW-0238">DNA-binding</keyword>
<comment type="caution">
    <text evidence="5">The sequence shown here is derived from an EMBL/GenBank/DDBJ whole genome shotgun (WGS) entry which is preliminary data.</text>
</comment>
<dbReference type="GO" id="GO:0003700">
    <property type="term" value="F:DNA-binding transcription factor activity"/>
    <property type="evidence" value="ECO:0007669"/>
    <property type="project" value="InterPro"/>
</dbReference>
<dbReference type="EMBL" id="BKCJ011251292">
    <property type="protein sequence ID" value="GFD10288.1"/>
    <property type="molecule type" value="Genomic_DNA"/>
</dbReference>
<evidence type="ECO:0000313" key="5">
    <source>
        <dbReference type="EMBL" id="GFD10288.1"/>
    </source>
</evidence>